<dbReference type="STRING" id="97359.A0A550CF97"/>
<protein>
    <recommendedName>
        <fullName evidence="3">HNH nuclease domain-containing protein</fullName>
    </recommendedName>
</protein>
<name>A0A550CF97_9AGAR</name>
<accession>A0A550CF97</accession>
<comment type="caution">
    <text evidence="1">The sequence shown here is derived from an EMBL/GenBank/DDBJ whole genome shotgun (WGS) entry which is preliminary data.</text>
</comment>
<sequence length="255" mass="28653">MMSRPPRQALIRVSPNGELCAVTLRDNDNGTVDGMHLAGRASEEKEVLIIQRSGGMKDGECSMDSLSNQTFAATDLHKPYDRGQCAFVPTLKDLTDMHYTLLHKRLPPKVLKRKGPNFVTKRNDAGYVHHYQLFRRRSKRHFRFVPFTNWGPRHTITRMNGATDNQFTTYAPPFTDDDMEPVLPSVLLHCSPYFAVWQAYRALQKPGVTAPEYVEREVNIIMKIGHLMKASCSELFDDSSDSDAGSTSSSGSSDA</sequence>
<evidence type="ECO:0008006" key="3">
    <source>
        <dbReference type="Google" id="ProtNLM"/>
    </source>
</evidence>
<gene>
    <name evidence="1" type="ORF">BD626DRAFT_272266</name>
</gene>
<dbReference type="Proteomes" id="UP000320762">
    <property type="component" value="Unassembled WGS sequence"/>
</dbReference>
<organism evidence="1 2">
    <name type="scientific">Schizophyllum amplum</name>
    <dbReference type="NCBI Taxonomy" id="97359"/>
    <lineage>
        <taxon>Eukaryota</taxon>
        <taxon>Fungi</taxon>
        <taxon>Dikarya</taxon>
        <taxon>Basidiomycota</taxon>
        <taxon>Agaricomycotina</taxon>
        <taxon>Agaricomycetes</taxon>
        <taxon>Agaricomycetidae</taxon>
        <taxon>Agaricales</taxon>
        <taxon>Schizophyllaceae</taxon>
        <taxon>Schizophyllum</taxon>
    </lineage>
</organism>
<evidence type="ECO:0000313" key="2">
    <source>
        <dbReference type="Proteomes" id="UP000320762"/>
    </source>
</evidence>
<dbReference type="EMBL" id="VDMD01000009">
    <property type="protein sequence ID" value="TRM63478.1"/>
    <property type="molecule type" value="Genomic_DNA"/>
</dbReference>
<keyword evidence="2" id="KW-1185">Reference proteome</keyword>
<dbReference type="OrthoDB" id="3133596at2759"/>
<dbReference type="AlphaFoldDB" id="A0A550CF97"/>
<proteinExistence type="predicted"/>
<reference evidence="1 2" key="1">
    <citation type="journal article" date="2019" name="New Phytol.">
        <title>Comparative genomics reveals unique wood-decay strategies and fruiting body development in the Schizophyllaceae.</title>
        <authorList>
            <person name="Almasi E."/>
            <person name="Sahu N."/>
            <person name="Krizsan K."/>
            <person name="Balint B."/>
            <person name="Kovacs G.M."/>
            <person name="Kiss B."/>
            <person name="Cseklye J."/>
            <person name="Drula E."/>
            <person name="Henrissat B."/>
            <person name="Nagy I."/>
            <person name="Chovatia M."/>
            <person name="Adam C."/>
            <person name="LaButti K."/>
            <person name="Lipzen A."/>
            <person name="Riley R."/>
            <person name="Grigoriev I.V."/>
            <person name="Nagy L.G."/>
        </authorList>
    </citation>
    <scope>NUCLEOTIDE SEQUENCE [LARGE SCALE GENOMIC DNA]</scope>
    <source>
        <strain evidence="1 2">NL-1724</strain>
    </source>
</reference>
<evidence type="ECO:0000313" key="1">
    <source>
        <dbReference type="EMBL" id="TRM63478.1"/>
    </source>
</evidence>